<dbReference type="Gene3D" id="3.30.750.24">
    <property type="entry name" value="STAS domain"/>
    <property type="match status" value="1"/>
</dbReference>
<dbReference type="PANTHER" id="PTHR35849:SF1">
    <property type="entry name" value="INTERMEMBRANE PHOSPHOLIPID TRANSPORT SYSTEM BINDING PROTEIN MLAB"/>
    <property type="match status" value="1"/>
</dbReference>
<dbReference type="CDD" id="cd07043">
    <property type="entry name" value="STAS_anti-anti-sigma_factors"/>
    <property type="match status" value="1"/>
</dbReference>
<gene>
    <name evidence="2" type="ORF">DES31_1316</name>
</gene>
<protein>
    <submittedName>
        <fullName evidence="2">Phospholipid transport system transporter-binding protein</fullName>
    </submittedName>
</protein>
<dbReference type="PANTHER" id="PTHR35849">
    <property type="entry name" value="BLR2341 PROTEIN"/>
    <property type="match status" value="1"/>
</dbReference>
<dbReference type="Proteomes" id="UP000280099">
    <property type="component" value="Unassembled WGS sequence"/>
</dbReference>
<dbReference type="InterPro" id="IPR036513">
    <property type="entry name" value="STAS_dom_sf"/>
</dbReference>
<dbReference type="InterPro" id="IPR002645">
    <property type="entry name" value="STAS_dom"/>
</dbReference>
<comment type="caution">
    <text evidence="2">The sequence shown here is derived from an EMBL/GenBank/DDBJ whole genome shotgun (WGS) entry which is preliminary data.</text>
</comment>
<proteinExistence type="predicted"/>
<dbReference type="AlphaFoldDB" id="A0A420XFZ3"/>
<keyword evidence="3" id="KW-1185">Reference proteome</keyword>
<dbReference type="OrthoDB" id="5687860at2"/>
<dbReference type="Pfam" id="PF01740">
    <property type="entry name" value="STAS"/>
    <property type="match status" value="1"/>
</dbReference>
<reference evidence="2 3" key="1">
    <citation type="submission" date="2018-10" db="EMBL/GenBank/DDBJ databases">
        <title>Genomic Encyclopedia of Type Strains, Phase IV (KMG-IV): sequencing the most valuable type-strain genomes for metagenomic binning, comparative biology and taxonomic classification.</title>
        <authorList>
            <person name="Goeker M."/>
        </authorList>
    </citation>
    <scope>NUCLEOTIDE SEQUENCE [LARGE SCALE GENOMIC DNA]</scope>
    <source>
        <strain evidence="2 3">DSM 23800</strain>
    </source>
</reference>
<evidence type="ECO:0000313" key="2">
    <source>
        <dbReference type="EMBL" id="RKR71584.1"/>
    </source>
</evidence>
<name>A0A420XFZ3_9PAST</name>
<dbReference type="SUPFAM" id="SSF52091">
    <property type="entry name" value="SpoIIaa-like"/>
    <property type="match status" value="1"/>
</dbReference>
<accession>A0A420XFZ3</accession>
<dbReference type="InterPro" id="IPR052746">
    <property type="entry name" value="MlaB_ABC_Transporter"/>
</dbReference>
<organism evidence="2 3">
    <name type="scientific">Otariodibacter oris</name>
    <dbReference type="NCBI Taxonomy" id="1032623"/>
    <lineage>
        <taxon>Bacteria</taxon>
        <taxon>Pseudomonadati</taxon>
        <taxon>Pseudomonadota</taxon>
        <taxon>Gammaproteobacteria</taxon>
        <taxon>Pasteurellales</taxon>
        <taxon>Pasteurellaceae</taxon>
        <taxon>Otariodibacter</taxon>
    </lineage>
</organism>
<evidence type="ECO:0000313" key="3">
    <source>
        <dbReference type="Proteomes" id="UP000280099"/>
    </source>
</evidence>
<evidence type="ECO:0000259" key="1">
    <source>
        <dbReference type="Pfam" id="PF01740"/>
    </source>
</evidence>
<feature type="domain" description="STAS" evidence="1">
    <location>
        <begin position="9"/>
        <end position="102"/>
    </location>
</feature>
<sequence length="116" mass="13500">MKDQKSLEWKIQQNNDSLIIQLIGELTRDTLMPLWDKRDSLFTPKPNQHVYWDLKLLDHIDSAGFTLFTELLNHYNQHSTNCIINTSNCVKNLADLFDLSDWLGNFLYCDAPSGKN</sequence>
<dbReference type="RefSeq" id="WP_121123266.1">
    <property type="nucleotide sequence ID" value="NZ_CP016604.1"/>
</dbReference>
<dbReference type="EMBL" id="RBJC01000007">
    <property type="protein sequence ID" value="RKR71584.1"/>
    <property type="molecule type" value="Genomic_DNA"/>
</dbReference>